<keyword evidence="2" id="KW-1185">Reference proteome</keyword>
<dbReference type="EMBL" id="JAEUBE010000439">
    <property type="protein sequence ID" value="KAH3661500.1"/>
    <property type="molecule type" value="Genomic_DNA"/>
</dbReference>
<sequence>MPSLARLCGSSATSFSDVDLHNVFPDRSVHTGPRGVCERHGGNGSFNHVLGTRFVQVLSDAAARDLPVEIDRRCYRFRGIAFHFRKAWELFGLHQFGKLLVLLFGCSRLDCLWEGHHFGLGEPFETCFLNILPSLNGLVHRMDQRANLQVGGSLDVLVVTVVHHRRDELGMVAVDPRHQQHLGTHNVHLETSSSKSTQVLGERNNGSSNLLGELLESNGQVIKMNHGSARLHKHLGLLHDRSDASKTHIAVCNHWQQIVVDLELLLLFFGKPQKVRLLSSVMETLGLEQV</sequence>
<name>A0A9P8NXC4_9ASCO</name>
<gene>
    <name evidence="1" type="ORF">OGAPHI_006347</name>
</gene>
<dbReference type="GeneID" id="70238311"/>
<dbReference type="RefSeq" id="XP_046058613.1">
    <property type="nucleotide sequence ID" value="XM_046207625.1"/>
</dbReference>
<proteinExistence type="predicted"/>
<protein>
    <submittedName>
        <fullName evidence="1">Uncharacterized protein</fullName>
    </submittedName>
</protein>
<reference evidence="1" key="2">
    <citation type="submission" date="2021-01" db="EMBL/GenBank/DDBJ databases">
        <authorList>
            <person name="Schikora-Tamarit M.A."/>
        </authorList>
    </citation>
    <scope>NUCLEOTIDE SEQUENCE</scope>
    <source>
        <strain evidence="1">CBS6075</strain>
    </source>
</reference>
<evidence type="ECO:0000313" key="2">
    <source>
        <dbReference type="Proteomes" id="UP000769157"/>
    </source>
</evidence>
<comment type="caution">
    <text evidence="1">The sequence shown here is derived from an EMBL/GenBank/DDBJ whole genome shotgun (WGS) entry which is preliminary data.</text>
</comment>
<accession>A0A9P8NXC4</accession>
<organism evidence="1 2">
    <name type="scientific">Ogataea philodendri</name>
    <dbReference type="NCBI Taxonomy" id="1378263"/>
    <lineage>
        <taxon>Eukaryota</taxon>
        <taxon>Fungi</taxon>
        <taxon>Dikarya</taxon>
        <taxon>Ascomycota</taxon>
        <taxon>Saccharomycotina</taxon>
        <taxon>Pichiomycetes</taxon>
        <taxon>Pichiales</taxon>
        <taxon>Pichiaceae</taxon>
        <taxon>Ogataea</taxon>
    </lineage>
</organism>
<evidence type="ECO:0000313" key="1">
    <source>
        <dbReference type="EMBL" id="KAH3661500.1"/>
    </source>
</evidence>
<dbReference type="Proteomes" id="UP000769157">
    <property type="component" value="Unassembled WGS sequence"/>
</dbReference>
<dbReference type="AlphaFoldDB" id="A0A9P8NXC4"/>
<reference evidence="1" key="1">
    <citation type="journal article" date="2021" name="Open Biol.">
        <title>Shared evolutionary footprints suggest mitochondrial oxidative damage underlies multiple complex I losses in fungi.</title>
        <authorList>
            <person name="Schikora-Tamarit M.A."/>
            <person name="Marcet-Houben M."/>
            <person name="Nosek J."/>
            <person name="Gabaldon T."/>
        </authorList>
    </citation>
    <scope>NUCLEOTIDE SEQUENCE</scope>
    <source>
        <strain evidence="1">CBS6075</strain>
    </source>
</reference>